<evidence type="ECO:0000313" key="2">
    <source>
        <dbReference type="Proteomes" id="UP001055117"/>
    </source>
</evidence>
<gene>
    <name evidence="1" type="ORF">AFCDBAGC_0175</name>
</gene>
<keyword evidence="2" id="KW-1185">Reference proteome</keyword>
<reference evidence="1 2" key="1">
    <citation type="journal article" date="2021" name="Front. Microbiol.">
        <title>Comprehensive Comparative Genomics and Phenotyping of Methylobacterium Species.</title>
        <authorList>
            <person name="Alessa O."/>
            <person name="Ogura Y."/>
            <person name="Fujitani Y."/>
            <person name="Takami H."/>
            <person name="Hayashi T."/>
            <person name="Sahin N."/>
            <person name="Tani A."/>
        </authorList>
    </citation>
    <scope>NUCLEOTIDE SEQUENCE [LARGE SCALE GENOMIC DNA]</scope>
    <source>
        <strain evidence="1 2">DSM 23679</strain>
    </source>
</reference>
<accession>A0ABQ4QB83</accession>
<evidence type="ECO:0000313" key="1">
    <source>
        <dbReference type="EMBL" id="GJD42339.1"/>
    </source>
</evidence>
<comment type="caution">
    <text evidence="1">The sequence shown here is derived from an EMBL/GenBank/DDBJ whole genome shotgun (WGS) entry which is preliminary data.</text>
</comment>
<protein>
    <submittedName>
        <fullName evidence="1">Uncharacterized protein</fullName>
    </submittedName>
</protein>
<proteinExistence type="predicted"/>
<sequence>MAAMPKCGYEGFVGRLRAHEAVLVCDRPDGSETDDEDPDTGPGA</sequence>
<dbReference type="Proteomes" id="UP001055117">
    <property type="component" value="Unassembled WGS sequence"/>
</dbReference>
<name>A0ABQ4QB83_9HYPH</name>
<organism evidence="1 2">
    <name type="scientific">Methylobacterium cerastii</name>
    <dbReference type="NCBI Taxonomy" id="932741"/>
    <lineage>
        <taxon>Bacteria</taxon>
        <taxon>Pseudomonadati</taxon>
        <taxon>Pseudomonadota</taxon>
        <taxon>Alphaproteobacteria</taxon>
        <taxon>Hyphomicrobiales</taxon>
        <taxon>Methylobacteriaceae</taxon>
        <taxon>Methylobacterium</taxon>
    </lineage>
</organism>
<dbReference type="EMBL" id="BPQG01000004">
    <property type="protein sequence ID" value="GJD42339.1"/>
    <property type="molecule type" value="Genomic_DNA"/>
</dbReference>